<evidence type="ECO:0000313" key="2">
    <source>
        <dbReference type="Proteomes" id="UP001279734"/>
    </source>
</evidence>
<comment type="caution">
    <text evidence="1">The sequence shown here is derived from an EMBL/GenBank/DDBJ whole genome shotgun (WGS) entry which is preliminary data.</text>
</comment>
<name>A0AAD3XTP8_NEPGR</name>
<sequence>MDGFSVNGLTGTLWHGSGWAPADGMDGFWLKFLVYGLTGHSGMAQVSHKLMEWPAFGSIFGQCFDSLWRLWGAWLREKKEKFSQRVDRT</sequence>
<reference evidence="1" key="1">
    <citation type="submission" date="2023-05" db="EMBL/GenBank/DDBJ databases">
        <title>Nepenthes gracilis genome sequencing.</title>
        <authorList>
            <person name="Fukushima K."/>
        </authorList>
    </citation>
    <scope>NUCLEOTIDE SEQUENCE</scope>
    <source>
        <strain evidence="1">SING2019-196</strain>
    </source>
</reference>
<keyword evidence="2" id="KW-1185">Reference proteome</keyword>
<dbReference type="AlphaFoldDB" id="A0AAD3XTP8"/>
<evidence type="ECO:0000313" key="1">
    <source>
        <dbReference type="EMBL" id="GMH16229.1"/>
    </source>
</evidence>
<dbReference type="Proteomes" id="UP001279734">
    <property type="component" value="Unassembled WGS sequence"/>
</dbReference>
<protein>
    <submittedName>
        <fullName evidence="1">Uncharacterized protein</fullName>
    </submittedName>
</protein>
<accession>A0AAD3XTP8</accession>
<proteinExistence type="predicted"/>
<gene>
    <name evidence="1" type="ORF">Nepgr_018070</name>
</gene>
<dbReference type="EMBL" id="BSYO01000016">
    <property type="protein sequence ID" value="GMH16229.1"/>
    <property type="molecule type" value="Genomic_DNA"/>
</dbReference>
<organism evidence="1 2">
    <name type="scientific">Nepenthes gracilis</name>
    <name type="common">Slender pitcher plant</name>
    <dbReference type="NCBI Taxonomy" id="150966"/>
    <lineage>
        <taxon>Eukaryota</taxon>
        <taxon>Viridiplantae</taxon>
        <taxon>Streptophyta</taxon>
        <taxon>Embryophyta</taxon>
        <taxon>Tracheophyta</taxon>
        <taxon>Spermatophyta</taxon>
        <taxon>Magnoliopsida</taxon>
        <taxon>eudicotyledons</taxon>
        <taxon>Gunneridae</taxon>
        <taxon>Pentapetalae</taxon>
        <taxon>Caryophyllales</taxon>
        <taxon>Nepenthaceae</taxon>
        <taxon>Nepenthes</taxon>
    </lineage>
</organism>